<organism evidence="1 2">
    <name type="scientific">Thermogutta terrifontis</name>
    <dbReference type="NCBI Taxonomy" id="1331910"/>
    <lineage>
        <taxon>Bacteria</taxon>
        <taxon>Pseudomonadati</taxon>
        <taxon>Planctomycetota</taxon>
        <taxon>Planctomycetia</taxon>
        <taxon>Pirellulales</taxon>
        <taxon>Thermoguttaceae</taxon>
        <taxon>Thermogutta</taxon>
    </lineage>
</organism>
<reference evidence="1 2" key="1">
    <citation type="journal article" name="Front. Microbiol.">
        <title>Sugar Metabolism of the First Thermophilic Planctomycete Thermogutta terrifontis: Comparative Genomic and Transcriptomic Approaches.</title>
        <authorList>
            <person name="Elcheninov A.G."/>
            <person name="Menzel P."/>
            <person name="Gudbergsdottir S.R."/>
            <person name="Slesarev A.I."/>
            <person name="Kadnikov V.V."/>
            <person name="Krogh A."/>
            <person name="Bonch-Osmolovskaya E.A."/>
            <person name="Peng X."/>
            <person name="Kublanov I.V."/>
        </authorList>
    </citation>
    <scope>NUCLEOTIDE SEQUENCE [LARGE SCALE GENOMIC DNA]</scope>
    <source>
        <strain evidence="1 2">R1</strain>
    </source>
</reference>
<dbReference type="AlphaFoldDB" id="A0A286RGX4"/>
<proteinExistence type="predicted"/>
<dbReference type="KEGG" id="ttf:THTE_2601"/>
<dbReference type="Proteomes" id="UP000215086">
    <property type="component" value="Chromosome"/>
</dbReference>
<name>A0A286RGX4_9BACT</name>
<evidence type="ECO:0000313" key="1">
    <source>
        <dbReference type="EMBL" id="ASV75203.1"/>
    </source>
</evidence>
<dbReference type="EMBL" id="CP018477">
    <property type="protein sequence ID" value="ASV75203.1"/>
    <property type="molecule type" value="Genomic_DNA"/>
</dbReference>
<evidence type="ECO:0000313" key="2">
    <source>
        <dbReference type="Proteomes" id="UP000215086"/>
    </source>
</evidence>
<sequence>MLVCTLKNGRRLAFHTCVGLADGSTPLATRSGSLLRRL</sequence>
<gene>
    <name evidence="1" type="ORF">THTE_2601</name>
</gene>
<keyword evidence="2" id="KW-1185">Reference proteome</keyword>
<accession>A0A286RGX4</accession>
<protein>
    <submittedName>
        <fullName evidence="1">Uncharacterized protein</fullName>
    </submittedName>
</protein>